<evidence type="ECO:0000313" key="3">
    <source>
        <dbReference type="Proteomes" id="UP000243459"/>
    </source>
</evidence>
<reference evidence="3" key="1">
    <citation type="journal article" date="2017" name="Nat. Commun.">
        <title>The asparagus genome sheds light on the origin and evolution of a young Y chromosome.</title>
        <authorList>
            <person name="Harkess A."/>
            <person name="Zhou J."/>
            <person name="Xu C."/>
            <person name="Bowers J.E."/>
            <person name="Van der Hulst R."/>
            <person name="Ayyampalayam S."/>
            <person name="Mercati F."/>
            <person name="Riccardi P."/>
            <person name="McKain M.R."/>
            <person name="Kakrana A."/>
            <person name="Tang H."/>
            <person name="Ray J."/>
            <person name="Groenendijk J."/>
            <person name="Arikit S."/>
            <person name="Mathioni S.M."/>
            <person name="Nakano M."/>
            <person name="Shan H."/>
            <person name="Telgmann-Rauber A."/>
            <person name="Kanno A."/>
            <person name="Yue Z."/>
            <person name="Chen H."/>
            <person name="Li W."/>
            <person name="Chen Y."/>
            <person name="Xu X."/>
            <person name="Zhang Y."/>
            <person name="Luo S."/>
            <person name="Chen H."/>
            <person name="Gao J."/>
            <person name="Mao Z."/>
            <person name="Pires J.C."/>
            <person name="Luo M."/>
            <person name="Kudrna D."/>
            <person name="Wing R.A."/>
            <person name="Meyers B.C."/>
            <person name="Yi K."/>
            <person name="Kong H."/>
            <person name="Lavrijsen P."/>
            <person name="Sunseri F."/>
            <person name="Falavigna A."/>
            <person name="Ye Y."/>
            <person name="Leebens-Mack J.H."/>
            <person name="Chen G."/>
        </authorList>
    </citation>
    <scope>NUCLEOTIDE SEQUENCE [LARGE SCALE GENOMIC DNA]</scope>
    <source>
        <strain evidence="3">cv. DH0086</strain>
    </source>
</reference>
<gene>
    <name evidence="2" type="ORF">A4U43_C10F11650</name>
</gene>
<keyword evidence="3" id="KW-1185">Reference proteome</keyword>
<feature type="region of interest" description="Disordered" evidence="1">
    <location>
        <begin position="1"/>
        <end position="34"/>
    </location>
</feature>
<dbReference type="AlphaFoldDB" id="A0A5P1E5F6"/>
<accession>A0A5P1E5F6</accession>
<dbReference type="Proteomes" id="UP000243459">
    <property type="component" value="Chromosome 10"/>
</dbReference>
<organism evidence="2 3">
    <name type="scientific">Asparagus officinalis</name>
    <name type="common">Garden asparagus</name>
    <dbReference type="NCBI Taxonomy" id="4686"/>
    <lineage>
        <taxon>Eukaryota</taxon>
        <taxon>Viridiplantae</taxon>
        <taxon>Streptophyta</taxon>
        <taxon>Embryophyta</taxon>
        <taxon>Tracheophyta</taxon>
        <taxon>Spermatophyta</taxon>
        <taxon>Magnoliopsida</taxon>
        <taxon>Liliopsida</taxon>
        <taxon>Asparagales</taxon>
        <taxon>Asparagaceae</taxon>
        <taxon>Asparagoideae</taxon>
        <taxon>Asparagus</taxon>
    </lineage>
</organism>
<sequence length="74" mass="8214">MGGLGYGGEASGYKGGAVQEEERSSGGRRSDGQRREYTLIEVVTGRPTEQWYELEDVVEEFGLRAWDCRAGLVR</sequence>
<evidence type="ECO:0000313" key="2">
    <source>
        <dbReference type="EMBL" id="ONK56685.1"/>
    </source>
</evidence>
<proteinExistence type="predicted"/>
<name>A0A5P1E5F6_ASPOF</name>
<feature type="compositionally biased region" description="Basic and acidic residues" evidence="1">
    <location>
        <begin position="20"/>
        <end position="34"/>
    </location>
</feature>
<dbReference type="Gramene" id="ONK56685">
    <property type="protein sequence ID" value="ONK56685"/>
    <property type="gene ID" value="A4U43_C10F11650"/>
</dbReference>
<evidence type="ECO:0000256" key="1">
    <source>
        <dbReference type="SAM" id="MobiDB-lite"/>
    </source>
</evidence>
<dbReference type="EMBL" id="CM007390">
    <property type="protein sequence ID" value="ONK56685.1"/>
    <property type="molecule type" value="Genomic_DNA"/>
</dbReference>
<protein>
    <submittedName>
        <fullName evidence="2">Uncharacterized protein</fullName>
    </submittedName>
</protein>
<feature type="compositionally biased region" description="Gly residues" evidence="1">
    <location>
        <begin position="1"/>
        <end position="15"/>
    </location>
</feature>